<dbReference type="InterPro" id="IPR039013">
    <property type="entry name" value="YgiF"/>
</dbReference>
<name>A0A2P9HEX8_9HYPH</name>
<organism evidence="2 3">
    <name type="scientific">Ochrobactrum soli</name>
    <dbReference type="NCBI Taxonomy" id="2448455"/>
    <lineage>
        <taxon>Bacteria</taxon>
        <taxon>Pseudomonadati</taxon>
        <taxon>Pseudomonadota</taxon>
        <taxon>Alphaproteobacteria</taxon>
        <taxon>Hyphomicrobiales</taxon>
        <taxon>Brucellaceae</taxon>
        <taxon>Brucella/Ochrobactrum group</taxon>
        <taxon>Ochrobactrum</taxon>
    </lineage>
</organism>
<feature type="domain" description="CYTH" evidence="1">
    <location>
        <begin position="20"/>
        <end position="219"/>
    </location>
</feature>
<evidence type="ECO:0000313" key="3">
    <source>
        <dbReference type="Proteomes" id="UP000246073"/>
    </source>
</evidence>
<dbReference type="InterPro" id="IPR023577">
    <property type="entry name" value="CYTH_domain"/>
</dbReference>
<dbReference type="SUPFAM" id="SSF55154">
    <property type="entry name" value="CYTH-like phosphatases"/>
    <property type="match status" value="1"/>
</dbReference>
<dbReference type="GO" id="GO:0046872">
    <property type="term" value="F:metal ion binding"/>
    <property type="evidence" value="ECO:0007669"/>
    <property type="project" value="TreeGrafter"/>
</dbReference>
<dbReference type="PANTHER" id="PTHR39569:SF1">
    <property type="entry name" value="INORGANIC TRIPHOSPHATASE"/>
    <property type="match status" value="1"/>
</dbReference>
<accession>A0A2P9HEX8</accession>
<dbReference type="EC" id="4.6.1.1" evidence="2"/>
<evidence type="ECO:0000259" key="1">
    <source>
        <dbReference type="PROSITE" id="PS51707"/>
    </source>
</evidence>
<gene>
    <name evidence="2" type="ORF">OHAE_5260</name>
</gene>
<dbReference type="RefSeq" id="WP_109366737.1">
    <property type="nucleotide sequence ID" value="NZ_OOFM01000003.1"/>
</dbReference>
<dbReference type="SMART" id="SM01118">
    <property type="entry name" value="CYTH"/>
    <property type="match status" value="1"/>
</dbReference>
<dbReference type="InterPro" id="IPR033469">
    <property type="entry name" value="CYTH-like_dom_sf"/>
</dbReference>
<reference evidence="3" key="1">
    <citation type="submission" date="2017-12" db="EMBL/GenBank/DDBJ databases">
        <authorList>
            <person name="Diaz M."/>
        </authorList>
    </citation>
    <scope>NUCLEOTIDE SEQUENCE [LARGE SCALE GENOMIC DNA]</scope>
    <source>
        <strain evidence="3">FI11154</strain>
    </source>
</reference>
<dbReference type="EMBL" id="OOFM01000003">
    <property type="protein sequence ID" value="SPL62653.1"/>
    <property type="molecule type" value="Genomic_DNA"/>
</dbReference>
<dbReference type="CDD" id="cd07756">
    <property type="entry name" value="CYTH-like_Pase_CHAD"/>
    <property type="match status" value="1"/>
</dbReference>
<dbReference type="GO" id="GO:0004016">
    <property type="term" value="F:adenylate cyclase activity"/>
    <property type="evidence" value="ECO:0007669"/>
    <property type="project" value="UniProtKB-EC"/>
</dbReference>
<evidence type="ECO:0000313" key="2">
    <source>
        <dbReference type="EMBL" id="SPL62653.1"/>
    </source>
</evidence>
<dbReference type="Pfam" id="PF01928">
    <property type="entry name" value="CYTH"/>
    <property type="match status" value="1"/>
</dbReference>
<dbReference type="PROSITE" id="PS51707">
    <property type="entry name" value="CYTH"/>
    <property type="match status" value="1"/>
</dbReference>
<proteinExistence type="predicted"/>
<dbReference type="Proteomes" id="UP000246073">
    <property type="component" value="Unassembled WGS sequence"/>
</dbReference>
<dbReference type="Gene3D" id="2.40.320.10">
    <property type="entry name" value="Hypothetical Protein Pfu-838710-001"/>
    <property type="match status" value="1"/>
</dbReference>
<dbReference type="PANTHER" id="PTHR39569">
    <property type="entry name" value="INORGANIC TRIPHOSPHATASE"/>
    <property type="match status" value="1"/>
</dbReference>
<protein>
    <submittedName>
        <fullName evidence="2">Adenylate cyclase</fullName>
        <ecNumber evidence="2">4.6.1.1</ecNumber>
    </submittedName>
</protein>
<keyword evidence="2" id="KW-0456">Lyase</keyword>
<sequence length="219" mass="24923">MDEITSARRSTDKSRRPRAPVEIELKFGLRSRSRRALETAPEFSLSKPQRLHLLSTYYDTPDQALKKAGLTLRIRQNDRLRIQTVKAAVNASDVALRRDEWEWPIEQDAPDLARIATITGLAPIIERLKGRLEPVFVTDIRRTVHLLHLDDGSIVEVAIDTGKVICGDQKESIDELELELKKGSPRSLFSLAKSLHDQVPFWIFAESKAARGWRLRTGH</sequence>
<dbReference type="GO" id="GO:0050355">
    <property type="term" value="F:inorganic triphosphate phosphatase activity"/>
    <property type="evidence" value="ECO:0007669"/>
    <property type="project" value="InterPro"/>
</dbReference>
<dbReference type="AlphaFoldDB" id="A0A2P9HEX8"/>